<dbReference type="EMBL" id="JAFIQS010000007">
    <property type="protein sequence ID" value="KAG5167375.1"/>
    <property type="molecule type" value="Genomic_DNA"/>
</dbReference>
<evidence type="ECO:0000313" key="4">
    <source>
        <dbReference type="EMBL" id="KAG5168526.1"/>
    </source>
</evidence>
<dbReference type="EMBL" id="JAFIQS010000020">
    <property type="protein sequence ID" value="KAG5162179.1"/>
    <property type="molecule type" value="Genomic_DNA"/>
</dbReference>
<accession>A0A8H8CKQ3</accession>
<evidence type="ECO:0000313" key="1">
    <source>
        <dbReference type="EMBL" id="KAG5161926.1"/>
    </source>
</evidence>
<gene>
    <name evidence="5" type="ORF">JR316_005582</name>
    <name evidence="4" type="ORF">JR316_007126</name>
    <name evidence="3" type="ORF">JR316_007724</name>
    <name evidence="2" type="ORF">JR316_012841</name>
    <name evidence="1" type="ORF">JR316_013214</name>
</gene>
<dbReference type="AlphaFoldDB" id="A0A8H8CKQ3"/>
<name>A0A8H8CKQ3_PSICU</name>
<comment type="caution">
    <text evidence="5">The sequence shown here is derived from an EMBL/GenBank/DDBJ whole genome shotgun (WGS) entry which is preliminary data.</text>
</comment>
<organism evidence="5">
    <name type="scientific">Psilocybe cubensis</name>
    <name type="common">Psychedelic mushroom</name>
    <name type="synonym">Stropharia cubensis</name>
    <dbReference type="NCBI Taxonomy" id="181762"/>
    <lineage>
        <taxon>Eukaryota</taxon>
        <taxon>Fungi</taxon>
        <taxon>Dikarya</taxon>
        <taxon>Basidiomycota</taxon>
        <taxon>Agaricomycotina</taxon>
        <taxon>Agaricomycetes</taxon>
        <taxon>Agaricomycetidae</taxon>
        <taxon>Agaricales</taxon>
        <taxon>Agaricineae</taxon>
        <taxon>Strophariaceae</taxon>
        <taxon>Psilocybe</taxon>
    </lineage>
</organism>
<evidence type="ECO:0000313" key="3">
    <source>
        <dbReference type="EMBL" id="KAG5167375.1"/>
    </source>
</evidence>
<sequence length="134" mass="15613">MAKVKQRRRRTDNFKGPSAVTIEPGIRPVTLDTKSKQDKFLADAGPYYRQAKSKGEKEEFLHEISQLWFRIWPEDPLNTADIDFARHRQKNIMKKIRTRLLLLGAFGIVEGDTLWRDFIAAKMHELHPDKLPSV</sequence>
<dbReference type="OrthoDB" id="3115028at2759"/>
<dbReference type="EMBL" id="JAFIQS010000006">
    <property type="protein sequence ID" value="KAG5168526.1"/>
    <property type="molecule type" value="Genomic_DNA"/>
</dbReference>
<proteinExistence type="predicted"/>
<protein>
    <submittedName>
        <fullName evidence="5">Uncharacterized protein</fullName>
    </submittedName>
</protein>
<dbReference type="EMBL" id="JAFIQS010000023">
    <property type="protein sequence ID" value="KAG5161926.1"/>
    <property type="molecule type" value="Genomic_DNA"/>
</dbReference>
<evidence type="ECO:0000313" key="2">
    <source>
        <dbReference type="EMBL" id="KAG5162179.1"/>
    </source>
</evidence>
<reference evidence="5" key="1">
    <citation type="submission" date="2021-02" db="EMBL/GenBank/DDBJ databases">
        <title>Psilocybe cubensis genome.</title>
        <authorList>
            <person name="Mckernan K.J."/>
            <person name="Crawford S."/>
            <person name="Trippe A."/>
            <person name="Kane L.T."/>
            <person name="Mclaughlin S."/>
        </authorList>
    </citation>
    <scope>NUCLEOTIDE SEQUENCE [LARGE SCALE GENOMIC DNA]</scope>
    <source>
        <strain evidence="5">MGC-MH-2018</strain>
    </source>
</reference>
<evidence type="ECO:0000313" key="5">
    <source>
        <dbReference type="EMBL" id="KAG5169026.1"/>
    </source>
</evidence>
<dbReference type="EMBL" id="JAFIQS010000005">
    <property type="protein sequence ID" value="KAG5169026.1"/>
    <property type="molecule type" value="Genomic_DNA"/>
</dbReference>